<evidence type="ECO:0000256" key="2">
    <source>
        <dbReference type="SAM" id="MobiDB-lite"/>
    </source>
</evidence>
<evidence type="ECO:0000313" key="4">
    <source>
        <dbReference type="EMBL" id="CAB4199120.1"/>
    </source>
</evidence>
<evidence type="ECO:0000256" key="1">
    <source>
        <dbReference type="SAM" id="Coils"/>
    </source>
</evidence>
<proteinExistence type="predicted"/>
<sequence length="123" mass="12714">MRHSDCTLDAGGPAFSRDNFGPHGRLLRLFKGGGGGGGDGGAAQMELSKKQHEDNMRQLRQQARVAANAAAPSFTPASAQAAGNADTIEAGVDAMRRGKRRFSFAKTQDKTSLGGGSLLGGRA</sequence>
<dbReference type="EMBL" id="LR797282">
    <property type="protein sequence ID" value="CAB4199120.1"/>
    <property type="molecule type" value="Genomic_DNA"/>
</dbReference>
<evidence type="ECO:0000313" key="3">
    <source>
        <dbReference type="EMBL" id="CAB4186547.1"/>
    </source>
</evidence>
<evidence type="ECO:0000313" key="5">
    <source>
        <dbReference type="EMBL" id="CAB4218393.1"/>
    </source>
</evidence>
<feature type="compositionally biased region" description="Gly residues" evidence="2">
    <location>
        <begin position="113"/>
        <end position="123"/>
    </location>
</feature>
<accession>A0A6J5RP50</accession>
<name>A0A6J5RP50_9CAUD</name>
<dbReference type="EMBL" id="LR797098">
    <property type="protein sequence ID" value="CAB4186547.1"/>
    <property type="molecule type" value="Genomic_DNA"/>
</dbReference>
<protein>
    <submittedName>
        <fullName evidence="4">Uncharacterized protein</fullName>
    </submittedName>
</protein>
<feature type="coiled-coil region" evidence="1">
    <location>
        <begin position="42"/>
        <end position="69"/>
    </location>
</feature>
<organism evidence="4">
    <name type="scientific">uncultured Caudovirales phage</name>
    <dbReference type="NCBI Taxonomy" id="2100421"/>
    <lineage>
        <taxon>Viruses</taxon>
        <taxon>Duplodnaviria</taxon>
        <taxon>Heunggongvirae</taxon>
        <taxon>Uroviricota</taxon>
        <taxon>Caudoviricetes</taxon>
        <taxon>Peduoviridae</taxon>
        <taxon>Maltschvirus</taxon>
        <taxon>Maltschvirus maltsch</taxon>
    </lineage>
</organism>
<dbReference type="EMBL" id="LR797464">
    <property type="protein sequence ID" value="CAB4218393.1"/>
    <property type="molecule type" value="Genomic_DNA"/>
</dbReference>
<feature type="region of interest" description="Disordered" evidence="2">
    <location>
        <begin position="104"/>
        <end position="123"/>
    </location>
</feature>
<gene>
    <name evidence="3" type="ORF">UFOVP1150_3</name>
    <name evidence="4" type="ORF">UFOVP1329_22</name>
    <name evidence="5" type="ORF">UFOVP1595_14</name>
</gene>
<reference evidence="4" key="1">
    <citation type="submission" date="2020-05" db="EMBL/GenBank/DDBJ databases">
        <authorList>
            <person name="Chiriac C."/>
            <person name="Salcher M."/>
            <person name="Ghai R."/>
            <person name="Kavagutti S V."/>
        </authorList>
    </citation>
    <scope>NUCLEOTIDE SEQUENCE</scope>
</reference>
<keyword evidence="1" id="KW-0175">Coiled coil</keyword>